<sequence>MIASYLVRESAMITAKNQSMFSQASDITVDLAKDVYVSYSVVDGYHLVLSAKKKSSVENIRIFEDHLGIRFAQFLPSSRVPVVKGWWRDLLPPYPSVFIPRIKFSALRVESDGVKLKRITDAFDDDVKYQNPHIRWPSPEYPSQKADLMLYNYIMEEFRITRNIRMTYFDCNAPGVTGYTMVCQGHSVSTIHAHGKGHDTEFYKEIDTCFSDQVVVYMPVDQGEYVTEIERRWMNRFISSNFIELVFTTNRARHTIFGSDKEGMLGVIRDTIMKPSPQGSRIYFNKIDRENEPSVRYIACDKAFEEPIRRLDLGPLPSRLKEVTLCRDVSPSHRPVIGMLVQYTDDHRECLGQFRFDKTLKTIQADQSGGLHISLQMREDEVFEDEDSTYVADVYGFPLGDPSICPENESWIEASWSGTLEWKFRSADSTVTHIPVVQ</sequence>
<evidence type="ECO:0000313" key="2">
    <source>
        <dbReference type="Proteomes" id="UP000830768"/>
    </source>
</evidence>
<organism evidence="1 2">
    <name type="scientific">Fusarium solani subsp. cucurbitae</name>
    <name type="common">Neocosmosporum cucurbitae</name>
    <dbReference type="NCBI Taxonomy" id="2747967"/>
    <lineage>
        <taxon>Eukaryota</taxon>
        <taxon>Fungi</taxon>
        <taxon>Dikarya</taxon>
        <taxon>Ascomycota</taxon>
        <taxon>Pezizomycotina</taxon>
        <taxon>Sordariomycetes</taxon>
        <taxon>Hypocreomycetidae</taxon>
        <taxon>Hypocreales</taxon>
        <taxon>Nectriaceae</taxon>
        <taxon>Fusarium</taxon>
        <taxon>Fusarium solani species complex</taxon>
    </lineage>
</organism>
<dbReference type="EMBL" id="CP090033">
    <property type="protein sequence ID" value="UPK93191.1"/>
    <property type="molecule type" value="Genomic_DNA"/>
</dbReference>
<proteinExistence type="predicted"/>
<evidence type="ECO:0000313" key="1">
    <source>
        <dbReference type="EMBL" id="UPK93191.1"/>
    </source>
</evidence>
<reference evidence="1" key="1">
    <citation type="submission" date="2021-11" db="EMBL/GenBank/DDBJ databases">
        <title>Fusarium solani-melongenae Genome sequencing and assembly.</title>
        <authorList>
            <person name="Xie S."/>
            <person name="Huang L."/>
            <person name="Zhang X."/>
        </authorList>
    </citation>
    <scope>NUCLEOTIDE SEQUENCE</scope>
    <source>
        <strain evidence="1">CRI 24-3</strain>
    </source>
</reference>
<gene>
    <name evidence="1" type="ORF">LCI18_004126</name>
</gene>
<accession>A0ACD3YW88</accession>
<name>A0ACD3YW88_FUSSC</name>
<keyword evidence="2" id="KW-1185">Reference proteome</keyword>
<dbReference type="Proteomes" id="UP000830768">
    <property type="component" value="Chromosome 4"/>
</dbReference>
<protein>
    <submittedName>
        <fullName evidence="1">Uncharacterized protein</fullName>
    </submittedName>
</protein>